<feature type="transmembrane region" description="Helical" evidence="2">
    <location>
        <begin position="55"/>
        <end position="78"/>
    </location>
</feature>
<comment type="caution">
    <text evidence="3">The sequence shown here is derived from an EMBL/GenBank/DDBJ whole genome shotgun (WGS) entry which is preliminary data.</text>
</comment>
<proteinExistence type="predicted"/>
<evidence type="ECO:0000256" key="2">
    <source>
        <dbReference type="SAM" id="Phobius"/>
    </source>
</evidence>
<accession>A0ABN7V1H3</accession>
<feature type="region of interest" description="Disordered" evidence="1">
    <location>
        <begin position="254"/>
        <end position="274"/>
    </location>
</feature>
<dbReference type="Proteomes" id="UP000789901">
    <property type="component" value="Unassembled WGS sequence"/>
</dbReference>
<organism evidence="3 4">
    <name type="scientific">Gigaspora margarita</name>
    <dbReference type="NCBI Taxonomy" id="4874"/>
    <lineage>
        <taxon>Eukaryota</taxon>
        <taxon>Fungi</taxon>
        <taxon>Fungi incertae sedis</taxon>
        <taxon>Mucoromycota</taxon>
        <taxon>Glomeromycotina</taxon>
        <taxon>Glomeromycetes</taxon>
        <taxon>Diversisporales</taxon>
        <taxon>Gigasporaceae</taxon>
        <taxon>Gigaspora</taxon>
    </lineage>
</organism>
<keyword evidence="2" id="KW-1133">Transmembrane helix</keyword>
<dbReference type="EMBL" id="CAJVQB010008360">
    <property type="protein sequence ID" value="CAG8717722.1"/>
    <property type="molecule type" value="Genomic_DNA"/>
</dbReference>
<gene>
    <name evidence="3" type="ORF">GMARGA_LOCUS13260</name>
</gene>
<protein>
    <submittedName>
        <fullName evidence="3">33820_t:CDS:1</fullName>
    </submittedName>
</protein>
<evidence type="ECO:0000256" key="1">
    <source>
        <dbReference type="SAM" id="MobiDB-lite"/>
    </source>
</evidence>
<name>A0ABN7V1H3_GIGMA</name>
<evidence type="ECO:0000313" key="4">
    <source>
        <dbReference type="Proteomes" id="UP000789901"/>
    </source>
</evidence>
<keyword evidence="2" id="KW-0472">Membrane</keyword>
<feature type="transmembrane region" description="Helical" evidence="2">
    <location>
        <begin position="90"/>
        <end position="112"/>
    </location>
</feature>
<keyword evidence="2" id="KW-0812">Transmembrane</keyword>
<sequence>MADQITYTNKFTDEPKDQAVQIEEKDKELLQYVRFKIIMLNEEYKSYRINMKNRFNMCLAQIFIALIAFFIGQILSIAKHINTTSDIGTIGSVVSSVFVIASTITTIFTVYLNNSSDKYFERNSNTEITGNLFKPMFLNIDFKILKNLYEFQKSDQSTDHLFRHSLFWLGEIWIVCIILSKSFDLVNNLEYRLNQNYVISEYFTEDSKSKEKKLGLAFSFIKYLIRFFNLFFFPYYWLSGRIVFRGFRDHNNQPSDDKEPLSGVNNDHSSDGEEQNPAWDIYFVCFVINNLELYPSEEFAIKSILNGAVFTEEGHEEKYDPGIINKTLS</sequence>
<keyword evidence="4" id="KW-1185">Reference proteome</keyword>
<evidence type="ECO:0000313" key="3">
    <source>
        <dbReference type="EMBL" id="CAG8717722.1"/>
    </source>
</evidence>
<feature type="non-terminal residue" evidence="3">
    <location>
        <position position="329"/>
    </location>
</feature>
<reference evidence="3 4" key="1">
    <citation type="submission" date="2021-06" db="EMBL/GenBank/DDBJ databases">
        <authorList>
            <person name="Kallberg Y."/>
            <person name="Tangrot J."/>
            <person name="Rosling A."/>
        </authorList>
    </citation>
    <scope>NUCLEOTIDE SEQUENCE [LARGE SCALE GENOMIC DNA]</scope>
    <source>
        <strain evidence="3 4">120-4 pot B 10/14</strain>
    </source>
</reference>
<feature type="transmembrane region" description="Helical" evidence="2">
    <location>
        <begin position="216"/>
        <end position="238"/>
    </location>
</feature>